<accession>A0AAF3J204</accession>
<reference evidence="4" key="1">
    <citation type="submission" date="2024-02" db="UniProtKB">
        <authorList>
            <consortium name="WormBaseParasite"/>
        </authorList>
    </citation>
    <scope>IDENTIFICATION</scope>
</reference>
<dbReference type="InterPro" id="IPR048998">
    <property type="entry name" value="STPR"/>
</dbReference>
<evidence type="ECO:0000259" key="2">
    <source>
        <dbReference type="Pfam" id="PF21107"/>
    </source>
</evidence>
<sequence length="245" mass="29188">MNSQIKTELLDEELAVFEASTSGISLKVEDFYESSNEQGEEANEGSMFLQIKSEQSECSEQSGEMDFNMGLCKTEDEEAGNGGRRSQIPSGMSKHVYYYQRMKEKLTPEQWEQRIQRQREKRHMLTPEAREERRSKAREQRKEKLASETEDERALRLAKLAARTARRMSDPEQKAQRQEYARKNYLKRVETETEEQKKIRVQRVIEFKKKRISNESPAERELRLFKKREENRRRAEKLKREKEKV</sequence>
<organism evidence="3 4">
    <name type="scientific">Mesorhabditis belari</name>
    <dbReference type="NCBI Taxonomy" id="2138241"/>
    <lineage>
        <taxon>Eukaryota</taxon>
        <taxon>Metazoa</taxon>
        <taxon>Ecdysozoa</taxon>
        <taxon>Nematoda</taxon>
        <taxon>Chromadorea</taxon>
        <taxon>Rhabditida</taxon>
        <taxon>Rhabditina</taxon>
        <taxon>Rhabditomorpha</taxon>
        <taxon>Rhabditoidea</taxon>
        <taxon>Rhabditidae</taxon>
        <taxon>Mesorhabditinae</taxon>
        <taxon>Mesorhabditis</taxon>
    </lineage>
</organism>
<name>A0AAF3J204_9BILA</name>
<protein>
    <recommendedName>
        <fullName evidence="2">STPR domain-containing protein</fullName>
    </recommendedName>
</protein>
<evidence type="ECO:0000313" key="3">
    <source>
        <dbReference type="Proteomes" id="UP000887575"/>
    </source>
</evidence>
<dbReference type="Proteomes" id="UP000887575">
    <property type="component" value="Unassembled WGS sequence"/>
</dbReference>
<feature type="domain" description="STPR" evidence="2">
    <location>
        <begin position="170"/>
        <end position="223"/>
    </location>
</feature>
<evidence type="ECO:0000313" key="4">
    <source>
        <dbReference type="WBParaSite" id="MBELARI_LOCUS11256"/>
    </source>
</evidence>
<dbReference type="Pfam" id="PF21107">
    <property type="entry name" value="STPRs"/>
    <property type="match status" value="1"/>
</dbReference>
<dbReference type="WBParaSite" id="MBELARI_LOCUS11256">
    <property type="protein sequence ID" value="MBELARI_LOCUS11256"/>
    <property type="gene ID" value="MBELARI_LOCUS11256"/>
</dbReference>
<proteinExistence type="predicted"/>
<evidence type="ECO:0000256" key="1">
    <source>
        <dbReference type="SAM" id="MobiDB-lite"/>
    </source>
</evidence>
<feature type="region of interest" description="Disordered" evidence="1">
    <location>
        <begin position="108"/>
        <end position="152"/>
    </location>
</feature>
<dbReference type="AlphaFoldDB" id="A0AAF3J204"/>
<keyword evidence="3" id="KW-1185">Reference proteome</keyword>